<organism evidence="3 4">
    <name type="scientific">Citrus x changshan-huyou</name>
    <dbReference type="NCBI Taxonomy" id="2935761"/>
    <lineage>
        <taxon>Eukaryota</taxon>
        <taxon>Viridiplantae</taxon>
        <taxon>Streptophyta</taxon>
        <taxon>Embryophyta</taxon>
        <taxon>Tracheophyta</taxon>
        <taxon>Spermatophyta</taxon>
        <taxon>Magnoliopsida</taxon>
        <taxon>eudicotyledons</taxon>
        <taxon>Gunneridae</taxon>
        <taxon>Pentapetalae</taxon>
        <taxon>rosids</taxon>
        <taxon>malvids</taxon>
        <taxon>Sapindales</taxon>
        <taxon>Rutaceae</taxon>
        <taxon>Aurantioideae</taxon>
        <taxon>Citrus</taxon>
    </lineage>
</organism>
<dbReference type="PANTHER" id="PTHR33223">
    <property type="entry name" value="CCHC-TYPE DOMAIN-CONTAINING PROTEIN"/>
    <property type="match status" value="1"/>
</dbReference>
<dbReference type="PANTHER" id="PTHR33223:SF10">
    <property type="entry name" value="AMINOTRANSFERASE-LIKE PLANT MOBILE DOMAIN-CONTAINING PROTEIN"/>
    <property type="match status" value="1"/>
</dbReference>
<proteinExistence type="predicted"/>
<dbReference type="SUPFAM" id="SSF56672">
    <property type="entry name" value="DNA/RNA polymerases"/>
    <property type="match status" value="1"/>
</dbReference>
<dbReference type="CDD" id="cd00303">
    <property type="entry name" value="retropepsin_like"/>
    <property type="match status" value="1"/>
</dbReference>
<feature type="region of interest" description="Disordered" evidence="1">
    <location>
        <begin position="742"/>
        <end position="761"/>
    </location>
</feature>
<gene>
    <name evidence="3" type="ORF">WN944_022837</name>
</gene>
<name>A0AAP0N1U2_9ROSI</name>
<evidence type="ECO:0000259" key="2">
    <source>
        <dbReference type="Pfam" id="PF03732"/>
    </source>
</evidence>
<evidence type="ECO:0000313" key="3">
    <source>
        <dbReference type="EMBL" id="KAK9229871.1"/>
    </source>
</evidence>
<dbReference type="EMBL" id="JBCGBO010000001">
    <property type="protein sequence ID" value="KAK9229871.1"/>
    <property type="molecule type" value="Genomic_DNA"/>
</dbReference>
<dbReference type="Pfam" id="PF03732">
    <property type="entry name" value="Retrotrans_gag"/>
    <property type="match status" value="1"/>
</dbReference>
<reference evidence="3 4" key="1">
    <citation type="submission" date="2024-05" db="EMBL/GenBank/DDBJ databases">
        <title>Haplotype-resolved chromosome-level genome assembly of Huyou (Citrus changshanensis).</title>
        <authorList>
            <person name="Miao C."/>
            <person name="Chen W."/>
            <person name="Wu Y."/>
            <person name="Wang L."/>
            <person name="Zhao S."/>
            <person name="Grierson D."/>
            <person name="Xu C."/>
            <person name="Chen K."/>
        </authorList>
    </citation>
    <scope>NUCLEOTIDE SEQUENCE [LARGE SCALE GENOMIC DNA]</scope>
    <source>
        <strain evidence="3">01-14</strain>
        <tissue evidence="3">Leaf</tissue>
    </source>
</reference>
<feature type="compositionally biased region" description="Basic and acidic residues" evidence="1">
    <location>
        <begin position="744"/>
        <end position="761"/>
    </location>
</feature>
<sequence length="898" mass="102514">MDLPRKDALREDNKSGETITLREIANEARERVMQDRLERMEKQMETLATILNELRDERRRDCEIPVGEMISTGRVPGEQVDEGRNQPRPRRVPEADGRGASADEGELRQRLQNVEQERDQIATRDPDRAVELEGEVRRLAQVIEEIQDKRKPPSWRIMLDEESPLSTEIMGTIIPRDFRFPDLKYSGRSDPLVHIERFNDMTGVQGLTPAQRCRVFPLTLEGRAREWYRKLPRGSIKGYEQMCQELAEQFRGAVAPEDDMMELMGMKQEEHESLRDFVKRYHRAVLDLGAFNHPQALRGLKKGVRIGRLWYNLRSPLVQNYSSGERVGKTSWRIFSDGRNIGSGRPYPIAPRSQQFQHNRAQPPRPPFPDRQREFRQMAAHPYHNTPRALHATNSRASRPDQLATVLARGDIHDSRAVQLIDQSLAYRQYTLLKISMEELYERIEGRGLLYPPAPITKPAHRRDKSKFCKFHDTHGHTISQCRDLKIQVEDLVRNRYLDEYVDGTSPVTESQYTGDEGAEMGLEREQPTTRVIAGGPTLAGDSNRARKNYGRYALTSKEVLFNFPATKKAKVRQVPIMWTDDDEEGILYPHEDALVIKAMVAGTELRRILVDTGSSVDILFKSALDDMGIADLKLERTNTSLKGFGGGRLTPMGIIELPITMGTKPFERTMMLDFVVVEERSPYQMILGKPFMRISQCVVFTHYLALKYIVNGVVGVVKGDQRMARSCYATAAKETLQVTSLDNRGDSKKGRQEPVEKLEEVAVSKSNPSRVVKIGSGLVGAVKGELINCLQSHADIFTWSHEDMPGINRGVACHKLAIKKGVRPVRQKRRCFNQERYEAINAEVEKLLKAGFIREAKYPEWISNVVLVKKANGKWRMCVDFTDLNKDAQRIAFPYPK</sequence>
<dbReference type="Proteomes" id="UP001428341">
    <property type="component" value="Unassembled WGS sequence"/>
</dbReference>
<feature type="region of interest" description="Disordered" evidence="1">
    <location>
        <begin position="68"/>
        <end position="107"/>
    </location>
</feature>
<evidence type="ECO:0000313" key="4">
    <source>
        <dbReference type="Proteomes" id="UP001428341"/>
    </source>
</evidence>
<dbReference type="Gene3D" id="3.10.10.10">
    <property type="entry name" value="HIV Type 1 Reverse Transcriptase, subunit A, domain 1"/>
    <property type="match status" value="1"/>
</dbReference>
<feature type="compositionally biased region" description="Basic and acidic residues" evidence="1">
    <location>
        <begin position="81"/>
        <end position="97"/>
    </location>
</feature>
<dbReference type="SUPFAM" id="SSF50630">
    <property type="entry name" value="Acid proteases"/>
    <property type="match status" value="1"/>
</dbReference>
<feature type="domain" description="Retrotransposon gag" evidence="2">
    <location>
        <begin position="215"/>
        <end position="305"/>
    </location>
</feature>
<keyword evidence="4" id="KW-1185">Reference proteome</keyword>
<protein>
    <recommendedName>
        <fullName evidence="2">Retrotransposon gag domain-containing protein</fullName>
    </recommendedName>
</protein>
<dbReference type="InterPro" id="IPR043502">
    <property type="entry name" value="DNA/RNA_pol_sf"/>
</dbReference>
<dbReference type="InterPro" id="IPR005162">
    <property type="entry name" value="Retrotrans_gag_dom"/>
</dbReference>
<evidence type="ECO:0000256" key="1">
    <source>
        <dbReference type="SAM" id="MobiDB-lite"/>
    </source>
</evidence>
<dbReference type="AlphaFoldDB" id="A0AAP0N1U2"/>
<comment type="caution">
    <text evidence="3">The sequence shown here is derived from an EMBL/GenBank/DDBJ whole genome shotgun (WGS) entry which is preliminary data.</text>
</comment>
<dbReference type="Gene3D" id="2.40.70.10">
    <property type="entry name" value="Acid Proteases"/>
    <property type="match status" value="1"/>
</dbReference>
<feature type="region of interest" description="Disordered" evidence="1">
    <location>
        <begin position="350"/>
        <end position="371"/>
    </location>
</feature>
<dbReference type="InterPro" id="IPR021109">
    <property type="entry name" value="Peptidase_aspartic_dom_sf"/>
</dbReference>
<accession>A0AAP0N1U2</accession>